<keyword evidence="1 4" id="KW-0663">Pyridoxal phosphate</keyword>
<organism evidence="6 7">
    <name type="scientific">Leptospira weilii str. UI 13098</name>
    <dbReference type="NCBI Taxonomy" id="1088542"/>
    <lineage>
        <taxon>Bacteria</taxon>
        <taxon>Pseudomonadati</taxon>
        <taxon>Spirochaetota</taxon>
        <taxon>Spirochaetia</taxon>
        <taxon>Leptospirales</taxon>
        <taxon>Leptospiraceae</taxon>
        <taxon>Leptospira</taxon>
    </lineage>
</organism>
<reference evidence="6 7" key="1">
    <citation type="submission" date="2013-01" db="EMBL/GenBank/DDBJ databases">
        <authorList>
            <person name="Harkins D.M."/>
            <person name="Durkin A.S."/>
            <person name="Brinkac L.M."/>
            <person name="Haft D.H."/>
            <person name="Selengut J.D."/>
            <person name="Sanka R."/>
            <person name="DePew J."/>
            <person name="Purushe J."/>
            <person name="Chanthongthip A."/>
            <person name="Lattana O."/>
            <person name="Phetsouvanh R."/>
            <person name="Newton P.N."/>
            <person name="Vinetz J.M."/>
            <person name="Sutton G.G."/>
            <person name="Nierman W.C."/>
            <person name="Fouts D.E."/>
        </authorList>
    </citation>
    <scope>NUCLEOTIDE SEQUENCE [LARGE SCALE GENOMIC DNA]</scope>
    <source>
        <strain evidence="6 7">UI 13098</strain>
    </source>
</reference>
<dbReference type="InterPro" id="IPR015421">
    <property type="entry name" value="PyrdxlP-dep_Trfase_major"/>
</dbReference>
<dbReference type="InterPro" id="IPR015424">
    <property type="entry name" value="PyrdxlP-dep_Trfase"/>
</dbReference>
<dbReference type="CDD" id="cd00616">
    <property type="entry name" value="AHBA_syn"/>
    <property type="match status" value="1"/>
</dbReference>
<dbReference type="GO" id="GO:0030170">
    <property type="term" value="F:pyridoxal phosphate binding"/>
    <property type="evidence" value="ECO:0007669"/>
    <property type="project" value="TreeGrafter"/>
</dbReference>
<dbReference type="InterPro" id="IPR000653">
    <property type="entry name" value="DegT/StrS_aminotransferase"/>
</dbReference>
<dbReference type="SUPFAM" id="SSF53383">
    <property type="entry name" value="PLP-dependent transferases"/>
    <property type="match status" value="1"/>
</dbReference>
<dbReference type="RefSeq" id="WP_004503099.1">
    <property type="nucleotide sequence ID" value="NZ_AHNU02000039.1"/>
</dbReference>
<evidence type="ECO:0000256" key="4">
    <source>
        <dbReference type="PIRSR" id="PIRSR000390-2"/>
    </source>
</evidence>
<dbReference type="PANTHER" id="PTHR30244:SF36">
    <property type="entry name" value="3-OXO-GLUCOSE-6-PHOSPHATE:GLUTAMATE AMINOTRANSFERASE"/>
    <property type="match status" value="1"/>
</dbReference>
<evidence type="ECO:0000313" key="7">
    <source>
        <dbReference type="Proteomes" id="UP000012118"/>
    </source>
</evidence>
<dbReference type="PANTHER" id="PTHR30244">
    <property type="entry name" value="TRANSAMINASE"/>
    <property type="match status" value="1"/>
</dbReference>
<evidence type="ECO:0000256" key="3">
    <source>
        <dbReference type="PIRSR" id="PIRSR000390-1"/>
    </source>
</evidence>
<accession>M6Q598</accession>
<dbReference type="InterPro" id="IPR015422">
    <property type="entry name" value="PyrdxlP-dep_Trfase_small"/>
</dbReference>
<comment type="similarity">
    <text evidence="2 5">Belongs to the DegT/DnrJ/EryC1 family.</text>
</comment>
<comment type="caution">
    <text evidence="6">The sequence shown here is derived from an EMBL/GenBank/DDBJ whole genome shotgun (WGS) entry which is preliminary data.</text>
</comment>
<dbReference type="Gene3D" id="3.90.1150.10">
    <property type="entry name" value="Aspartate Aminotransferase, domain 1"/>
    <property type="match status" value="1"/>
</dbReference>
<dbReference type="EMBL" id="AHNU02000039">
    <property type="protein sequence ID" value="EMN90771.1"/>
    <property type="molecule type" value="Genomic_DNA"/>
</dbReference>
<evidence type="ECO:0000256" key="2">
    <source>
        <dbReference type="ARBA" id="ARBA00037999"/>
    </source>
</evidence>
<dbReference type="GO" id="GO:0008483">
    <property type="term" value="F:transaminase activity"/>
    <property type="evidence" value="ECO:0007669"/>
    <property type="project" value="TreeGrafter"/>
</dbReference>
<dbReference type="PIRSF" id="PIRSF000390">
    <property type="entry name" value="PLP_StrS"/>
    <property type="match status" value="1"/>
</dbReference>
<dbReference type="Proteomes" id="UP000012118">
    <property type="component" value="Unassembled WGS sequence"/>
</dbReference>
<name>M6Q598_9LEPT</name>
<gene>
    <name evidence="6" type="ORF">LEP1GSC108_2406</name>
</gene>
<dbReference type="Gene3D" id="3.40.640.10">
    <property type="entry name" value="Type I PLP-dependent aspartate aminotransferase-like (Major domain)"/>
    <property type="match status" value="1"/>
</dbReference>
<protein>
    <submittedName>
        <fullName evidence="6">Pleiotropic regulatory protein DegT domain protein</fullName>
    </submittedName>
</protein>
<evidence type="ECO:0000313" key="6">
    <source>
        <dbReference type="EMBL" id="EMN90771.1"/>
    </source>
</evidence>
<feature type="active site" description="Proton acceptor" evidence="3">
    <location>
        <position position="185"/>
    </location>
</feature>
<keyword evidence="7" id="KW-1185">Reference proteome</keyword>
<dbReference type="Pfam" id="PF01041">
    <property type="entry name" value="DegT_DnrJ_EryC1"/>
    <property type="match status" value="1"/>
</dbReference>
<sequence length="361" mass="39802">MILCANPLAQNDSYKDEIQKAVSSVLASNRYILGPEVEALEEEFASFIGVKHSIGVANGTDAIEIALRSLGIGLGDEVITVSHTAVATVAAIEAVGAKPVLVDVDSEFFTLDPLQLDEVFTIHTKALIAVHLYGQSADLEKIQTFCQKKGIYLIEDVSQAHGSTWKEKKLGSIGQIGCFSCYPTKNLGAVGDAGLITTNDSYLASKMRMLREYGWKDRYISEFAGRNSRLDELQAAILRVKLRNLDSDNGKRRTIAAKYDQGLQAKAFKIPAKNPNSEHVYHLYVIQVDRREELILRLKSENIFPGVHYPIPIHLQPAYLGKVKTASSMKVTENLSKTVLSLPMYPELSSDDVQKVISSIF</sequence>
<evidence type="ECO:0000256" key="1">
    <source>
        <dbReference type="ARBA" id="ARBA00022898"/>
    </source>
</evidence>
<proteinExistence type="inferred from homology"/>
<dbReference type="GO" id="GO:0000271">
    <property type="term" value="P:polysaccharide biosynthetic process"/>
    <property type="evidence" value="ECO:0007669"/>
    <property type="project" value="TreeGrafter"/>
</dbReference>
<feature type="modified residue" description="N6-(pyridoxal phosphate)lysine" evidence="4">
    <location>
        <position position="185"/>
    </location>
</feature>
<dbReference type="AlphaFoldDB" id="M6Q598"/>
<evidence type="ECO:0000256" key="5">
    <source>
        <dbReference type="RuleBase" id="RU004508"/>
    </source>
</evidence>